<sequence length="78" mass="9276">NKYHQIKGIVVKNLENELLKKAKQLRVFLFNSFILSQYQKEGYKTEYNIKYKPQKSKNNMEPVLIESVFSSKKIHLSL</sequence>
<dbReference type="AlphaFoldDB" id="A0A0F9CNV7"/>
<evidence type="ECO:0000313" key="1">
    <source>
        <dbReference type="EMBL" id="KKL07331.1"/>
    </source>
</evidence>
<accession>A0A0F9CNV7</accession>
<name>A0A0F9CNV7_9ZZZZ</name>
<dbReference type="EMBL" id="LAZR01043336">
    <property type="protein sequence ID" value="KKL07331.1"/>
    <property type="molecule type" value="Genomic_DNA"/>
</dbReference>
<comment type="caution">
    <text evidence="1">The sequence shown here is derived from an EMBL/GenBank/DDBJ whole genome shotgun (WGS) entry which is preliminary data.</text>
</comment>
<gene>
    <name evidence="1" type="ORF">LCGC14_2587120</name>
</gene>
<proteinExistence type="predicted"/>
<reference evidence="1" key="1">
    <citation type="journal article" date="2015" name="Nature">
        <title>Complex archaea that bridge the gap between prokaryotes and eukaryotes.</title>
        <authorList>
            <person name="Spang A."/>
            <person name="Saw J.H."/>
            <person name="Jorgensen S.L."/>
            <person name="Zaremba-Niedzwiedzka K."/>
            <person name="Martijn J."/>
            <person name="Lind A.E."/>
            <person name="van Eijk R."/>
            <person name="Schleper C."/>
            <person name="Guy L."/>
            <person name="Ettema T.J."/>
        </authorList>
    </citation>
    <scope>NUCLEOTIDE SEQUENCE</scope>
</reference>
<organism evidence="1">
    <name type="scientific">marine sediment metagenome</name>
    <dbReference type="NCBI Taxonomy" id="412755"/>
    <lineage>
        <taxon>unclassified sequences</taxon>
        <taxon>metagenomes</taxon>
        <taxon>ecological metagenomes</taxon>
    </lineage>
</organism>
<feature type="non-terminal residue" evidence="1">
    <location>
        <position position="1"/>
    </location>
</feature>
<protein>
    <submittedName>
        <fullName evidence="1">Uncharacterized protein</fullName>
    </submittedName>
</protein>